<dbReference type="InterPro" id="IPR037112">
    <property type="entry name" value="Pyrv-flavodox_OxR_EKR_sf"/>
</dbReference>
<dbReference type="SUPFAM" id="SSF52922">
    <property type="entry name" value="TK C-terminal domain-like"/>
    <property type="match status" value="1"/>
</dbReference>
<keyword evidence="8" id="KW-0411">Iron-sulfur</keyword>
<keyword evidence="7" id="KW-0408">Iron</keyword>
<proteinExistence type="inferred from homology"/>
<dbReference type="CDD" id="cd07034">
    <property type="entry name" value="TPP_PYR_PFOR_IOR-alpha_like"/>
    <property type="match status" value="1"/>
</dbReference>
<dbReference type="InterPro" id="IPR033412">
    <property type="entry name" value="PFOR_II"/>
</dbReference>
<keyword evidence="4" id="KW-0479">Metal-binding</keyword>
<keyword evidence="2 9" id="KW-0813">Transport</keyword>
<dbReference type="Pfam" id="PF12838">
    <property type="entry name" value="Fer4_7"/>
    <property type="match status" value="1"/>
</dbReference>
<evidence type="ECO:0000256" key="2">
    <source>
        <dbReference type="ARBA" id="ARBA00022448"/>
    </source>
</evidence>
<dbReference type="Pfam" id="PF02775">
    <property type="entry name" value="TPP_enzyme_C"/>
    <property type="match status" value="1"/>
</dbReference>
<dbReference type="Gene3D" id="3.40.50.970">
    <property type="match status" value="2"/>
</dbReference>
<dbReference type="SUPFAM" id="SSF54862">
    <property type="entry name" value="4Fe-4S ferredoxins"/>
    <property type="match status" value="1"/>
</dbReference>
<dbReference type="SMART" id="SM00890">
    <property type="entry name" value="EKR"/>
    <property type="match status" value="1"/>
</dbReference>
<dbReference type="Pfam" id="PF01855">
    <property type="entry name" value="POR_N"/>
    <property type="match status" value="1"/>
</dbReference>
<dbReference type="Gene3D" id="3.40.920.10">
    <property type="entry name" value="Pyruvate-ferredoxin oxidoreductase, PFOR, domain III"/>
    <property type="match status" value="1"/>
</dbReference>
<evidence type="ECO:0000259" key="10">
    <source>
        <dbReference type="PROSITE" id="PS51379"/>
    </source>
</evidence>
<dbReference type="InterPro" id="IPR029061">
    <property type="entry name" value="THDP-binding"/>
</dbReference>
<dbReference type="InterPro" id="IPR019456">
    <property type="entry name" value="Pyrv-flavodox_OxRtase_EKR"/>
</dbReference>
<dbReference type="InterPro" id="IPR019752">
    <property type="entry name" value="Pyrv/ketoisovalerate_OxRed_cat"/>
</dbReference>
<dbReference type="NCBIfam" id="TIGR02176">
    <property type="entry name" value="pyruv_ox_red"/>
    <property type="match status" value="1"/>
</dbReference>
<evidence type="ECO:0000256" key="3">
    <source>
        <dbReference type="ARBA" id="ARBA00022485"/>
    </source>
</evidence>
<protein>
    <submittedName>
        <fullName evidence="11">Pyruvate:ferredoxin (Flavodoxin) oxidoreductase</fullName>
    </submittedName>
</protein>
<dbReference type="InterPro" id="IPR002880">
    <property type="entry name" value="Pyrv_Fd/Flavodoxin_OxRdtase_N"/>
</dbReference>
<evidence type="ECO:0000256" key="4">
    <source>
        <dbReference type="ARBA" id="ARBA00022723"/>
    </source>
</evidence>
<dbReference type="InterPro" id="IPR017896">
    <property type="entry name" value="4Fe4S_Fe-S-bd"/>
</dbReference>
<keyword evidence="6 9" id="KW-0560">Oxidoreductase</keyword>
<evidence type="ECO:0000256" key="6">
    <source>
        <dbReference type="ARBA" id="ARBA00023002"/>
    </source>
</evidence>
<dbReference type="InterPro" id="IPR017900">
    <property type="entry name" value="4Fe4S_Fe_S_CS"/>
</dbReference>
<reference evidence="11 12" key="2">
    <citation type="submission" date="2021-02" db="EMBL/GenBank/DDBJ databases">
        <title>Sulfurospirillum tamanensis sp. nov.</title>
        <authorList>
            <person name="Frolova A."/>
            <person name="Merkel A."/>
            <person name="Slobodkin A."/>
        </authorList>
    </citation>
    <scope>NUCLEOTIDE SEQUENCE [LARGE SCALE GENOMIC DNA]</scope>
    <source>
        <strain evidence="11 12">T05b</strain>
    </source>
</reference>
<name>A0ABS2WNF7_9BACT</name>
<dbReference type="Gene3D" id="4.10.780.10">
    <property type="entry name" value="Pyruvate-flavodoxin oxidoreductase, EKR domain"/>
    <property type="match status" value="1"/>
</dbReference>
<dbReference type="SUPFAM" id="SSF52518">
    <property type="entry name" value="Thiamin diphosphate-binding fold (THDP-binding)"/>
    <property type="match status" value="2"/>
</dbReference>
<dbReference type="Pfam" id="PF17147">
    <property type="entry name" value="PFOR_II"/>
    <property type="match status" value="1"/>
</dbReference>
<dbReference type="PIRSF" id="PIRSF000159">
    <property type="entry name" value="NifJ"/>
    <property type="match status" value="1"/>
</dbReference>
<keyword evidence="12" id="KW-1185">Reference proteome</keyword>
<dbReference type="PANTHER" id="PTHR32154:SF0">
    <property type="entry name" value="PYRUVATE-FLAVODOXIN OXIDOREDUCTASE-RELATED"/>
    <property type="match status" value="1"/>
</dbReference>
<evidence type="ECO:0000256" key="9">
    <source>
        <dbReference type="PIRNR" id="PIRNR000159"/>
    </source>
</evidence>
<evidence type="ECO:0000256" key="5">
    <source>
        <dbReference type="ARBA" id="ARBA00022982"/>
    </source>
</evidence>
<dbReference type="PANTHER" id="PTHR32154">
    <property type="entry name" value="PYRUVATE-FLAVODOXIN OXIDOREDUCTASE-RELATED"/>
    <property type="match status" value="1"/>
</dbReference>
<sequence length="1184" mass="129917">MTKVMRTMDGNEAAAYASYAFTEVAGIYPITPSSPMADYTDLWAAKGKKNLFGMPVKVVEMQSEGGAAGTVHGSLQAGALTTTYTASQGLLLKIPNMYKIAGQLLPGVIHVSARTLATHALSIFGDHQDVYAARQTGFAMLSTGSVQEVMDLAGVAHLAAIKGRVPFMHFFDGFRTSHEIQKIEVMDYAEFDRLLDKEAVQTFRDAALNPASPKTRGTAQNDDIYFQGREAQNPFYEALPDVVAGYMKEISKITGRDYKPFTFYGAKDATRVVVAMGSATECLRETVDYLVGKGEKVGLIVCHLFRPFSIKYLLDVLPETVEKIAVLDRTKESGSVGEPLYLDMRSVFYGRKNAPVIVGGRYGLSSKDVDPAQMLAVFKNLEADEPKNGFTVGIDDDVTFTSLPIGPKMSLGGDDVRECLFYGLGADGTVGANKNSIKILGDKTDLYAQAYFAYDSKKSGGYTRSHLRFSKHPIRSTYLVSTPSFVACSVAAYMDLYDMVGGIREGGTFLLNSIWDAEETVSRMPNHVKKTLAQRKAKFYILNATKLAREIGLGNRTNTIMQSAFFKLADIIDFEQAQTYMKEFAHKSYISKGEKIVELNYKAIDQGANGLIEVPVDPAWADLLVESGKKDAYEGTDFVEKIAKPVNAAKGNDLPVSVFKGYEDGSFEHGTSEYEKRGIGVMVPKWIEENCIQCNQCAFVCPHAVIRPFLINDQEMASAPAGVKNHAIEAKGKEVKGYMYKIQVSALDCTGCELCAEACPSKEKSLVMVPLGEELEKGEQENADYLFKKVTYKDDVAGKPNAKNIQFAQPLFEFHAACPGCGETPYLTLATRMFGDRMMIANATGCSSIYGGSAPTTPYRKNEKGEGPAWANSLFEDNAEFGMGMEVAVETMRHRIENIMHESLESAPNALAALYKDWIEFKNNGKKTQEIKEKLIPLLEANQNVAGVKEILSLKGYLVRRSQWIVGGDGWAYDIGYGGLDHVLASGENVNVLVLDTEVYSNTGGQSSKSARAGSIAQFTASGKPTQKKDLGYIAMTYGNIYVAQINSNASQAQTYKALEEAEAYDGPSLVIAYSPCIAHGIKGGMGSSGNQGELATKCGYWPIYTYDPRLEAEGKNPIKITGKEPDWDAYETFLMNEVRYVSLKKSNPEEADKLFKKNKADSMRRWRQLSRLASLDYSDEVAE</sequence>
<dbReference type="Gene3D" id="3.30.70.20">
    <property type="match status" value="1"/>
</dbReference>
<dbReference type="InterPro" id="IPR050722">
    <property type="entry name" value="Pyruvate:ferred/Flavod_OxRd"/>
</dbReference>
<keyword evidence="11" id="KW-0670">Pyruvate</keyword>
<evidence type="ECO:0000313" key="11">
    <source>
        <dbReference type="EMBL" id="MBN2963207.1"/>
    </source>
</evidence>
<feature type="domain" description="4Fe-4S ferredoxin-type" evidence="10">
    <location>
        <begin position="682"/>
        <end position="711"/>
    </location>
</feature>
<dbReference type="InterPro" id="IPR002869">
    <property type="entry name" value="Pyrv_flavodox_OxRed_cen"/>
</dbReference>
<dbReference type="PROSITE" id="PS51379">
    <property type="entry name" value="4FE4S_FER_2"/>
    <property type="match status" value="2"/>
</dbReference>
<dbReference type="Gene3D" id="3.40.50.920">
    <property type="match status" value="1"/>
</dbReference>
<dbReference type="InterPro" id="IPR011766">
    <property type="entry name" value="TPP_enzyme_TPP-bd"/>
</dbReference>
<dbReference type="EMBL" id="JAFHKK010000001">
    <property type="protein sequence ID" value="MBN2963207.1"/>
    <property type="molecule type" value="Genomic_DNA"/>
</dbReference>
<dbReference type="InterPro" id="IPR009014">
    <property type="entry name" value="Transketo_C/PFOR_II"/>
</dbReference>
<evidence type="ECO:0000256" key="8">
    <source>
        <dbReference type="ARBA" id="ARBA00023014"/>
    </source>
</evidence>
<dbReference type="InterPro" id="IPR011895">
    <property type="entry name" value="Pyrv_flavodox_OxRed"/>
</dbReference>
<dbReference type="SUPFAM" id="SSF53323">
    <property type="entry name" value="Pyruvate-ferredoxin oxidoreductase, PFOR, domain III"/>
    <property type="match status" value="1"/>
</dbReference>
<dbReference type="CDD" id="cd03377">
    <property type="entry name" value="TPP_PFOR_PNO"/>
    <property type="match status" value="1"/>
</dbReference>
<reference evidence="11 12" key="3">
    <citation type="submission" date="2021-02" db="EMBL/GenBank/DDBJ databases">
        <authorList>
            <person name="Merkel A.Y."/>
        </authorList>
    </citation>
    <scope>NUCLEOTIDE SEQUENCE [LARGE SCALE GENOMIC DNA]</scope>
    <source>
        <strain evidence="11 12">T05b</strain>
    </source>
</reference>
<keyword evidence="5 9" id="KW-0249">Electron transport</keyword>
<dbReference type="PROSITE" id="PS00198">
    <property type="entry name" value="4FE4S_FER_1"/>
    <property type="match status" value="1"/>
</dbReference>
<organism evidence="11 12">
    <name type="scientific">Sulfurospirillum tamanense</name>
    <dbReference type="NCBI Taxonomy" id="2813362"/>
    <lineage>
        <taxon>Bacteria</taxon>
        <taxon>Pseudomonadati</taxon>
        <taxon>Campylobacterota</taxon>
        <taxon>Epsilonproteobacteria</taxon>
        <taxon>Campylobacterales</taxon>
        <taxon>Sulfurospirillaceae</taxon>
        <taxon>Sulfurospirillum</taxon>
    </lineage>
</organism>
<gene>
    <name evidence="11" type="primary">nifJ</name>
    <name evidence="11" type="ORF">JWV37_00300</name>
</gene>
<evidence type="ECO:0000313" key="12">
    <source>
        <dbReference type="Proteomes" id="UP000703590"/>
    </source>
</evidence>
<keyword evidence="3" id="KW-0004">4Fe-4S</keyword>
<comment type="caution">
    <text evidence="11">The sequence shown here is derived from an EMBL/GenBank/DDBJ whole genome shotgun (WGS) entry which is preliminary data.</text>
</comment>
<dbReference type="RefSeq" id="WP_205457646.1">
    <property type="nucleotide sequence ID" value="NZ_JAFHKK010000001.1"/>
</dbReference>
<feature type="domain" description="4Fe-4S ferredoxin-type" evidence="10">
    <location>
        <begin position="740"/>
        <end position="771"/>
    </location>
</feature>
<accession>A0ABS2WNF7</accession>
<reference evidence="12" key="1">
    <citation type="submission" date="2021-02" db="EMBL/GenBank/DDBJ databases">
        <title>Sulfurospirillum tamanensis sp. nov.</title>
        <authorList>
            <person name="Merkel A.Y."/>
        </authorList>
    </citation>
    <scope>NUCLEOTIDE SEQUENCE [LARGE SCALE GENOMIC DNA]</scope>
    <source>
        <strain evidence="12">T05b</strain>
    </source>
</reference>
<comment type="similarity">
    <text evidence="1 9">Belongs to the pyruvate:ferredoxin/flavodoxin oxidoreductase family.</text>
</comment>
<evidence type="ECO:0000256" key="7">
    <source>
        <dbReference type="ARBA" id="ARBA00023004"/>
    </source>
</evidence>
<evidence type="ECO:0000256" key="1">
    <source>
        <dbReference type="ARBA" id="ARBA00009032"/>
    </source>
</evidence>
<dbReference type="Proteomes" id="UP000703590">
    <property type="component" value="Unassembled WGS sequence"/>
</dbReference>
<dbReference type="Pfam" id="PF10371">
    <property type="entry name" value="EKR"/>
    <property type="match status" value="1"/>
</dbReference>
<dbReference type="Pfam" id="PF01558">
    <property type="entry name" value="POR"/>
    <property type="match status" value="1"/>
</dbReference>